<evidence type="ECO:0000259" key="5">
    <source>
        <dbReference type="PROSITE" id="PS50110"/>
    </source>
</evidence>
<keyword evidence="7" id="KW-1185">Reference proteome</keyword>
<evidence type="ECO:0000259" key="4">
    <source>
        <dbReference type="PROSITE" id="PS50043"/>
    </source>
</evidence>
<dbReference type="InterPro" id="IPR011006">
    <property type="entry name" value="CheY-like_superfamily"/>
</dbReference>
<evidence type="ECO:0000256" key="3">
    <source>
        <dbReference type="PROSITE-ProRule" id="PRU00169"/>
    </source>
</evidence>
<protein>
    <submittedName>
        <fullName evidence="6">Response regulator transcription factor</fullName>
    </submittedName>
</protein>
<dbReference type="PROSITE" id="PS50043">
    <property type="entry name" value="HTH_LUXR_2"/>
    <property type="match status" value="1"/>
</dbReference>
<dbReference type="InterPro" id="IPR001789">
    <property type="entry name" value="Sig_transdc_resp-reg_receiver"/>
</dbReference>
<organism evidence="6 7">
    <name type="scientific">Pseudomarimonas salicorniae</name>
    <dbReference type="NCBI Taxonomy" id="2933270"/>
    <lineage>
        <taxon>Bacteria</taxon>
        <taxon>Pseudomonadati</taxon>
        <taxon>Pseudomonadota</taxon>
        <taxon>Gammaproteobacteria</taxon>
        <taxon>Lysobacterales</taxon>
        <taxon>Lysobacteraceae</taxon>
        <taxon>Pseudomarimonas</taxon>
    </lineage>
</organism>
<dbReference type="InterPro" id="IPR016032">
    <property type="entry name" value="Sig_transdc_resp-reg_C-effctor"/>
</dbReference>
<dbReference type="Pfam" id="PF00072">
    <property type="entry name" value="Response_reg"/>
    <property type="match status" value="1"/>
</dbReference>
<dbReference type="CDD" id="cd06170">
    <property type="entry name" value="LuxR_C_like"/>
    <property type="match status" value="1"/>
</dbReference>
<keyword evidence="2" id="KW-0238">DNA-binding</keyword>
<dbReference type="SUPFAM" id="SSF52172">
    <property type="entry name" value="CheY-like"/>
    <property type="match status" value="1"/>
</dbReference>
<dbReference type="SMART" id="SM00421">
    <property type="entry name" value="HTH_LUXR"/>
    <property type="match status" value="1"/>
</dbReference>
<evidence type="ECO:0000256" key="1">
    <source>
        <dbReference type="ARBA" id="ARBA00022553"/>
    </source>
</evidence>
<proteinExistence type="predicted"/>
<evidence type="ECO:0000256" key="2">
    <source>
        <dbReference type="ARBA" id="ARBA00023125"/>
    </source>
</evidence>
<dbReference type="PANTHER" id="PTHR43214">
    <property type="entry name" value="TWO-COMPONENT RESPONSE REGULATOR"/>
    <property type="match status" value="1"/>
</dbReference>
<gene>
    <name evidence="6" type="ORF">M0G41_12110</name>
</gene>
<dbReference type="InterPro" id="IPR000792">
    <property type="entry name" value="Tscrpt_reg_LuxR_C"/>
</dbReference>
<dbReference type="SUPFAM" id="SSF46894">
    <property type="entry name" value="C-terminal effector domain of the bipartite response regulators"/>
    <property type="match status" value="1"/>
</dbReference>
<dbReference type="SMART" id="SM00448">
    <property type="entry name" value="REC"/>
    <property type="match status" value="1"/>
</dbReference>
<name>A0ABT0GIP1_9GAMM</name>
<dbReference type="RefSeq" id="WP_248209563.1">
    <property type="nucleotide sequence ID" value="NZ_JALNMH010000009.1"/>
</dbReference>
<dbReference type="PROSITE" id="PS50110">
    <property type="entry name" value="RESPONSE_REGULATORY"/>
    <property type="match status" value="1"/>
</dbReference>
<dbReference type="Pfam" id="PF00196">
    <property type="entry name" value="GerE"/>
    <property type="match status" value="1"/>
</dbReference>
<evidence type="ECO:0000313" key="7">
    <source>
        <dbReference type="Proteomes" id="UP001431449"/>
    </source>
</evidence>
<dbReference type="Proteomes" id="UP001431449">
    <property type="component" value="Unassembled WGS sequence"/>
</dbReference>
<dbReference type="InterPro" id="IPR058245">
    <property type="entry name" value="NreC/VraR/RcsB-like_REC"/>
</dbReference>
<feature type="domain" description="Response regulatory" evidence="5">
    <location>
        <begin position="7"/>
        <end position="123"/>
    </location>
</feature>
<feature type="modified residue" description="4-aspartylphosphate" evidence="3">
    <location>
        <position position="58"/>
    </location>
</feature>
<dbReference type="PANTHER" id="PTHR43214:SF43">
    <property type="entry name" value="TWO-COMPONENT RESPONSE REGULATOR"/>
    <property type="match status" value="1"/>
</dbReference>
<dbReference type="InterPro" id="IPR039420">
    <property type="entry name" value="WalR-like"/>
</dbReference>
<dbReference type="EMBL" id="JALNMH010000009">
    <property type="protein sequence ID" value="MCK7594412.1"/>
    <property type="molecule type" value="Genomic_DNA"/>
</dbReference>
<evidence type="ECO:0000313" key="6">
    <source>
        <dbReference type="EMBL" id="MCK7594412.1"/>
    </source>
</evidence>
<comment type="caution">
    <text evidence="6">The sequence shown here is derived from an EMBL/GenBank/DDBJ whole genome shotgun (WGS) entry which is preliminary data.</text>
</comment>
<accession>A0ABT0GIP1</accession>
<dbReference type="CDD" id="cd17535">
    <property type="entry name" value="REC_NarL-like"/>
    <property type="match status" value="1"/>
</dbReference>
<reference evidence="6" key="1">
    <citation type="submission" date="2022-04" db="EMBL/GenBank/DDBJ databases">
        <title>Lysobacter sp. CAU 1642 isolated from sea sand.</title>
        <authorList>
            <person name="Kim W."/>
        </authorList>
    </citation>
    <scope>NUCLEOTIDE SEQUENCE</scope>
    <source>
        <strain evidence="6">CAU 1642</strain>
    </source>
</reference>
<dbReference type="Gene3D" id="3.40.50.2300">
    <property type="match status" value="1"/>
</dbReference>
<keyword evidence="1 3" id="KW-0597">Phosphoprotein</keyword>
<dbReference type="PRINTS" id="PR00038">
    <property type="entry name" value="HTHLUXR"/>
</dbReference>
<feature type="domain" description="HTH luxR-type" evidence="4">
    <location>
        <begin position="144"/>
        <end position="209"/>
    </location>
</feature>
<sequence>MENAPVRVVLADDHVLVRSGLRALVEQVPGYEVVGEAGDGEALLEAVEAHHPDLAIVDIQMPHLGGIDALDRIKRGDSPPKVLILSMHSADDYVLRAMRSGADGYLLKDAAASELGRALAALQRGERYLSPKVSETLANVSHRLDEAPPSLSPRQREVLRLIARGRATKEIAFELGLSPKTVESHRAQIMERLGIRDIAGLVRYALRNGLIHDDD</sequence>